<protein>
    <submittedName>
        <fullName evidence="1">Uncharacterized protein</fullName>
    </submittedName>
</protein>
<dbReference type="AlphaFoldDB" id="A0A0C3Q708"/>
<organism evidence="1 2">
    <name type="scientific">Tulasnella calospora MUT 4182</name>
    <dbReference type="NCBI Taxonomy" id="1051891"/>
    <lineage>
        <taxon>Eukaryota</taxon>
        <taxon>Fungi</taxon>
        <taxon>Dikarya</taxon>
        <taxon>Basidiomycota</taxon>
        <taxon>Agaricomycotina</taxon>
        <taxon>Agaricomycetes</taxon>
        <taxon>Cantharellales</taxon>
        <taxon>Tulasnellaceae</taxon>
        <taxon>Tulasnella</taxon>
    </lineage>
</organism>
<dbReference type="Proteomes" id="UP000054248">
    <property type="component" value="Unassembled WGS sequence"/>
</dbReference>
<name>A0A0C3Q708_9AGAM</name>
<proteinExistence type="predicted"/>
<dbReference type="EMBL" id="KN823045">
    <property type="protein sequence ID" value="KIO25280.1"/>
    <property type="molecule type" value="Genomic_DNA"/>
</dbReference>
<evidence type="ECO:0000313" key="2">
    <source>
        <dbReference type="Proteomes" id="UP000054248"/>
    </source>
</evidence>
<dbReference type="OrthoDB" id="3246199at2759"/>
<keyword evidence="2" id="KW-1185">Reference proteome</keyword>
<sequence>MHSSVSASGLSVVDILASGFGEPNYKRSVVQLSSACANKPSDFLGALHCKHERDCDQTLGQSEFEPCFTDDEETAFEGSDDGATVYDEDFEQGDDSFAWKWDPCSFPSLLAERLDIPDDQDADLDFYPSLLDERLDFQRDDILEFEEEDECINCDPYIFPSLFDEQLDSFESDTEPDLDFYPSILDELIELPVDDSFEWPAPKIKTIRWADSQGAALVCVGLLTEVEFKGEWDISKYPSLLEEELEIPEDSDFHWAAPIVQEPHNFKVQCKRSNGECWSPNASPSLFDEEPIYDLDRDDEFYLPVTDDIPSLIDEQMDLPDQDWFDNFVGRKI</sequence>
<dbReference type="HOGENOM" id="CLU_834685_0_0_1"/>
<reference evidence="1 2" key="1">
    <citation type="submission" date="2014-04" db="EMBL/GenBank/DDBJ databases">
        <authorList>
            <consortium name="DOE Joint Genome Institute"/>
            <person name="Kuo A."/>
            <person name="Girlanda M."/>
            <person name="Perotto S."/>
            <person name="Kohler A."/>
            <person name="Nagy L.G."/>
            <person name="Floudas D."/>
            <person name="Copeland A."/>
            <person name="Barry K.W."/>
            <person name="Cichocki N."/>
            <person name="Veneault-Fourrey C."/>
            <person name="LaButti K."/>
            <person name="Lindquist E.A."/>
            <person name="Lipzen A."/>
            <person name="Lundell T."/>
            <person name="Morin E."/>
            <person name="Murat C."/>
            <person name="Sun H."/>
            <person name="Tunlid A."/>
            <person name="Henrissat B."/>
            <person name="Grigoriev I.V."/>
            <person name="Hibbett D.S."/>
            <person name="Martin F."/>
            <person name="Nordberg H.P."/>
            <person name="Cantor M.N."/>
            <person name="Hua S.X."/>
        </authorList>
    </citation>
    <scope>NUCLEOTIDE SEQUENCE [LARGE SCALE GENOMIC DNA]</scope>
    <source>
        <strain evidence="1 2">MUT 4182</strain>
    </source>
</reference>
<gene>
    <name evidence="1" type="ORF">M407DRAFT_25399</name>
</gene>
<evidence type="ECO:0000313" key="1">
    <source>
        <dbReference type="EMBL" id="KIO25280.1"/>
    </source>
</evidence>
<accession>A0A0C3Q708</accession>
<reference evidence="2" key="2">
    <citation type="submission" date="2015-01" db="EMBL/GenBank/DDBJ databases">
        <title>Evolutionary Origins and Diversification of the Mycorrhizal Mutualists.</title>
        <authorList>
            <consortium name="DOE Joint Genome Institute"/>
            <consortium name="Mycorrhizal Genomics Consortium"/>
            <person name="Kohler A."/>
            <person name="Kuo A."/>
            <person name="Nagy L.G."/>
            <person name="Floudas D."/>
            <person name="Copeland A."/>
            <person name="Barry K.W."/>
            <person name="Cichocki N."/>
            <person name="Veneault-Fourrey C."/>
            <person name="LaButti K."/>
            <person name="Lindquist E.A."/>
            <person name="Lipzen A."/>
            <person name="Lundell T."/>
            <person name="Morin E."/>
            <person name="Murat C."/>
            <person name="Riley R."/>
            <person name="Ohm R."/>
            <person name="Sun H."/>
            <person name="Tunlid A."/>
            <person name="Henrissat B."/>
            <person name="Grigoriev I.V."/>
            <person name="Hibbett D.S."/>
            <person name="Martin F."/>
        </authorList>
    </citation>
    <scope>NUCLEOTIDE SEQUENCE [LARGE SCALE GENOMIC DNA]</scope>
    <source>
        <strain evidence="2">MUT 4182</strain>
    </source>
</reference>